<evidence type="ECO:0000313" key="2">
    <source>
        <dbReference type="EMBL" id="KAG2175573.1"/>
    </source>
</evidence>
<gene>
    <name evidence="2" type="ORF">INT43_001220</name>
</gene>
<organism evidence="2 3">
    <name type="scientific">Mortierella isabellina</name>
    <name type="common">Filamentous fungus</name>
    <name type="synonym">Umbelopsis isabellina</name>
    <dbReference type="NCBI Taxonomy" id="91625"/>
    <lineage>
        <taxon>Eukaryota</taxon>
        <taxon>Fungi</taxon>
        <taxon>Fungi incertae sedis</taxon>
        <taxon>Mucoromycota</taxon>
        <taxon>Mucoromycotina</taxon>
        <taxon>Umbelopsidomycetes</taxon>
        <taxon>Umbelopsidales</taxon>
        <taxon>Umbelopsidaceae</taxon>
        <taxon>Umbelopsis</taxon>
    </lineage>
</organism>
<evidence type="ECO:0000313" key="3">
    <source>
        <dbReference type="Proteomes" id="UP000654370"/>
    </source>
</evidence>
<dbReference type="Proteomes" id="UP000654370">
    <property type="component" value="Unassembled WGS sequence"/>
</dbReference>
<protein>
    <submittedName>
        <fullName evidence="2">Uncharacterized protein</fullName>
    </submittedName>
</protein>
<evidence type="ECO:0000256" key="1">
    <source>
        <dbReference type="SAM" id="MobiDB-lite"/>
    </source>
</evidence>
<dbReference type="EMBL" id="JAEPQZ010000011">
    <property type="protein sequence ID" value="KAG2175573.1"/>
    <property type="molecule type" value="Genomic_DNA"/>
</dbReference>
<name>A0A8H7PKK1_MORIS</name>
<feature type="region of interest" description="Disordered" evidence="1">
    <location>
        <begin position="95"/>
        <end position="121"/>
    </location>
</feature>
<sequence>MAFDEASTPVSSPNSTASSNQQDQLDSRDTTSIGTHDSDDNSIVCECGRRLGPGWTCPTCRRNCSICQRALIADESSYCDRCYSECEIHGLYRNTNFPDETPCPQCRDSSTTPQPRSTESI</sequence>
<feature type="region of interest" description="Disordered" evidence="1">
    <location>
        <begin position="1"/>
        <end position="42"/>
    </location>
</feature>
<proteinExistence type="predicted"/>
<dbReference type="OrthoDB" id="2217043at2759"/>
<feature type="compositionally biased region" description="Polar residues" evidence="1">
    <location>
        <begin position="8"/>
        <end position="35"/>
    </location>
</feature>
<comment type="caution">
    <text evidence="2">The sequence shown here is derived from an EMBL/GenBank/DDBJ whole genome shotgun (WGS) entry which is preliminary data.</text>
</comment>
<reference evidence="2" key="1">
    <citation type="submission" date="2020-12" db="EMBL/GenBank/DDBJ databases">
        <title>Metabolic potential, ecology and presence of endohyphal bacteria is reflected in genomic diversity of Mucoromycotina.</title>
        <authorList>
            <person name="Muszewska A."/>
            <person name="Okrasinska A."/>
            <person name="Steczkiewicz K."/>
            <person name="Drgas O."/>
            <person name="Orlowska M."/>
            <person name="Perlinska-Lenart U."/>
            <person name="Aleksandrzak-Piekarczyk T."/>
            <person name="Szatraj K."/>
            <person name="Zielenkiewicz U."/>
            <person name="Pilsyk S."/>
            <person name="Malc E."/>
            <person name="Mieczkowski P."/>
            <person name="Kruszewska J.S."/>
            <person name="Biernat P."/>
            <person name="Pawlowska J."/>
        </authorList>
    </citation>
    <scope>NUCLEOTIDE SEQUENCE</scope>
    <source>
        <strain evidence="2">WA0000067209</strain>
    </source>
</reference>
<feature type="compositionally biased region" description="Polar residues" evidence="1">
    <location>
        <begin position="107"/>
        <end position="121"/>
    </location>
</feature>
<dbReference type="AlphaFoldDB" id="A0A8H7PKK1"/>
<keyword evidence="3" id="KW-1185">Reference proteome</keyword>
<accession>A0A8H7PKK1</accession>